<keyword evidence="10" id="KW-1185">Reference proteome</keyword>
<feature type="coiled-coil region" evidence="4">
    <location>
        <begin position="243"/>
        <end position="390"/>
    </location>
</feature>
<dbReference type="InterPro" id="IPR027705">
    <property type="entry name" value="Flotillin_fam"/>
</dbReference>
<dbReference type="PANTHER" id="PTHR13806:SF46">
    <property type="entry name" value="FLOTILLIN-1-RELATED"/>
    <property type="match status" value="1"/>
</dbReference>
<accession>A0ABS4IBL4</accession>
<dbReference type="CDD" id="cd03399">
    <property type="entry name" value="SPFH_flotillin"/>
    <property type="match status" value="1"/>
</dbReference>
<dbReference type="Pfam" id="PF01145">
    <property type="entry name" value="Band_7"/>
    <property type="match status" value="1"/>
</dbReference>
<reference evidence="9 10" key="1">
    <citation type="submission" date="2021-03" db="EMBL/GenBank/DDBJ databases">
        <title>Genomic Encyclopedia of Type Strains, Phase IV (KMG-IV): sequencing the most valuable type-strain genomes for metagenomic binning, comparative biology and taxonomic classification.</title>
        <authorList>
            <person name="Goeker M."/>
        </authorList>
    </citation>
    <scope>NUCLEOTIDE SEQUENCE [LARGE SCALE GENOMIC DNA]</scope>
    <source>
        <strain evidence="9 10">DSM 25609</strain>
    </source>
</reference>
<keyword evidence="4" id="KW-0175">Coiled coil</keyword>
<dbReference type="Proteomes" id="UP001519345">
    <property type="component" value="Unassembled WGS sequence"/>
</dbReference>
<comment type="subcellular location">
    <subcellularLocation>
        <location evidence="1">Membrane</location>
    </subcellularLocation>
</comment>
<feature type="domain" description="Flotillin C-terminal" evidence="8">
    <location>
        <begin position="345"/>
        <end position="427"/>
    </location>
</feature>
<dbReference type="InterPro" id="IPR036013">
    <property type="entry name" value="Band_7/SPFH_dom_sf"/>
</dbReference>
<dbReference type="InterPro" id="IPR001107">
    <property type="entry name" value="Band_7"/>
</dbReference>
<organism evidence="9 10">
    <name type="scientific">Virgibacillus natechei</name>
    <dbReference type="NCBI Taxonomy" id="1216297"/>
    <lineage>
        <taxon>Bacteria</taxon>
        <taxon>Bacillati</taxon>
        <taxon>Bacillota</taxon>
        <taxon>Bacilli</taxon>
        <taxon>Bacillales</taxon>
        <taxon>Bacillaceae</taxon>
        <taxon>Virgibacillus</taxon>
    </lineage>
</organism>
<dbReference type="PANTHER" id="PTHR13806">
    <property type="entry name" value="FLOTILLIN-RELATED"/>
    <property type="match status" value="1"/>
</dbReference>
<evidence type="ECO:0000256" key="1">
    <source>
        <dbReference type="ARBA" id="ARBA00004370"/>
    </source>
</evidence>
<name>A0ABS4IBL4_9BACI</name>
<evidence type="ECO:0000256" key="4">
    <source>
        <dbReference type="SAM" id="Coils"/>
    </source>
</evidence>
<dbReference type="RefSeq" id="WP_245301439.1">
    <property type="nucleotide sequence ID" value="NZ_CP110224.1"/>
</dbReference>
<protein>
    <submittedName>
        <fullName evidence="9">Flotillin</fullName>
    </submittedName>
</protein>
<dbReference type="Gene3D" id="3.30.479.30">
    <property type="entry name" value="Band 7 domain"/>
    <property type="match status" value="1"/>
</dbReference>
<comment type="caution">
    <text evidence="9">The sequence shown here is derived from an EMBL/GenBank/DDBJ whole genome shotgun (WGS) entry which is preliminary data.</text>
</comment>
<dbReference type="InterPro" id="IPR031905">
    <property type="entry name" value="Flotillin_C"/>
</dbReference>
<proteinExistence type="inferred from homology"/>
<evidence type="ECO:0000256" key="5">
    <source>
        <dbReference type="SAM" id="MobiDB-lite"/>
    </source>
</evidence>
<evidence type="ECO:0000313" key="9">
    <source>
        <dbReference type="EMBL" id="MBP1968320.1"/>
    </source>
</evidence>
<keyword evidence="6" id="KW-1133">Transmembrane helix</keyword>
<comment type="similarity">
    <text evidence="2">Belongs to the band 7/mec-2 family. Flotillin subfamily.</text>
</comment>
<evidence type="ECO:0000259" key="7">
    <source>
        <dbReference type="Pfam" id="PF01145"/>
    </source>
</evidence>
<keyword evidence="3 6" id="KW-0472">Membrane</keyword>
<evidence type="ECO:0000256" key="3">
    <source>
        <dbReference type="ARBA" id="ARBA00023136"/>
    </source>
</evidence>
<dbReference type="EMBL" id="JAGGKX010000002">
    <property type="protein sequence ID" value="MBP1968320.1"/>
    <property type="molecule type" value="Genomic_DNA"/>
</dbReference>
<feature type="domain" description="Band 7" evidence="7">
    <location>
        <begin position="48"/>
        <end position="225"/>
    </location>
</feature>
<feature type="compositionally biased region" description="Basic and acidic residues" evidence="5">
    <location>
        <begin position="475"/>
        <end position="486"/>
    </location>
</feature>
<sequence>MDVLLTLPIVIAVLILVVIGGVGWFIYMKIKYKTVPSNIALIITGPKLGDPEKETNIFQDDQGRSMKVIRGGGHRLRMFQTHTPVSLNAFQLKIETPKVYTQQGVGIFGEAVATVKVSDTLEGIVKYAEQFLGRESEEYKKDISEVLGSNLRAILSKMTVEQINSDRESFNEQVRQIAQSQLDDMGFRITSLGLTNLTDDENYLENLGRPKIAQVKKEAEIAESTNTRETKVHTAQMNEDVKKEEYERDIAIAESRKEKEIKDAQIKAETEREKARTEASYDLERAEREIEVERERLKIVSQEKEEEMRLQLFERERHVKLEEEEVKVRQAKAEAEYYEKVKAAEAEAESQEKAGRAEAEVIKMKSVAEVEAIEKRAEALNKHKEVMMTEMLIKMLPDFAKAVSEPLSNVESIRILDGGKGNGVESLPGSVTGMMTNLQESLAQMTGLDLNEIVNNLSGRKNLKGELGEIANTLNKDDGSHDHEISNEELANSTDGKPENEMNAEE</sequence>
<keyword evidence="6" id="KW-0812">Transmembrane</keyword>
<dbReference type="Pfam" id="PF15975">
    <property type="entry name" value="Flot"/>
    <property type="match status" value="1"/>
</dbReference>
<evidence type="ECO:0000256" key="6">
    <source>
        <dbReference type="SAM" id="Phobius"/>
    </source>
</evidence>
<evidence type="ECO:0000313" key="10">
    <source>
        <dbReference type="Proteomes" id="UP001519345"/>
    </source>
</evidence>
<evidence type="ECO:0000259" key="8">
    <source>
        <dbReference type="Pfam" id="PF15975"/>
    </source>
</evidence>
<dbReference type="SUPFAM" id="SSF117892">
    <property type="entry name" value="Band 7/SPFH domain"/>
    <property type="match status" value="1"/>
</dbReference>
<feature type="transmembrane region" description="Helical" evidence="6">
    <location>
        <begin position="6"/>
        <end position="27"/>
    </location>
</feature>
<evidence type="ECO:0000256" key="2">
    <source>
        <dbReference type="ARBA" id="ARBA00007161"/>
    </source>
</evidence>
<feature type="region of interest" description="Disordered" evidence="5">
    <location>
        <begin position="474"/>
        <end position="506"/>
    </location>
</feature>
<gene>
    <name evidence="9" type="ORF">J2Z83_000412</name>
</gene>